<gene>
    <name evidence="3" type="ORF">D9758_012991</name>
</gene>
<dbReference type="Proteomes" id="UP000559256">
    <property type="component" value="Unassembled WGS sequence"/>
</dbReference>
<dbReference type="Pfam" id="PF03732">
    <property type="entry name" value="Retrotrans_gag"/>
    <property type="match status" value="1"/>
</dbReference>
<evidence type="ECO:0000256" key="1">
    <source>
        <dbReference type="SAM" id="MobiDB-lite"/>
    </source>
</evidence>
<feature type="domain" description="Retrotransposon gag" evidence="2">
    <location>
        <begin position="51"/>
        <end position="135"/>
    </location>
</feature>
<evidence type="ECO:0000313" key="3">
    <source>
        <dbReference type="EMBL" id="KAF5343536.1"/>
    </source>
</evidence>
<feature type="compositionally biased region" description="Low complexity" evidence="1">
    <location>
        <begin position="1"/>
        <end position="18"/>
    </location>
</feature>
<proteinExistence type="predicted"/>
<feature type="region of interest" description="Disordered" evidence="1">
    <location>
        <begin position="1"/>
        <end position="34"/>
    </location>
</feature>
<organism evidence="3 4">
    <name type="scientific">Tetrapyrgos nigripes</name>
    <dbReference type="NCBI Taxonomy" id="182062"/>
    <lineage>
        <taxon>Eukaryota</taxon>
        <taxon>Fungi</taxon>
        <taxon>Dikarya</taxon>
        <taxon>Basidiomycota</taxon>
        <taxon>Agaricomycotina</taxon>
        <taxon>Agaricomycetes</taxon>
        <taxon>Agaricomycetidae</taxon>
        <taxon>Agaricales</taxon>
        <taxon>Marasmiineae</taxon>
        <taxon>Marasmiaceae</taxon>
        <taxon>Tetrapyrgos</taxon>
    </lineage>
</organism>
<dbReference type="AlphaFoldDB" id="A0A8H5CKN5"/>
<dbReference type="EMBL" id="JAACJM010000138">
    <property type="protein sequence ID" value="KAF5343536.1"/>
    <property type="molecule type" value="Genomic_DNA"/>
</dbReference>
<name>A0A8H5CKN5_9AGAR</name>
<evidence type="ECO:0000259" key="2">
    <source>
        <dbReference type="Pfam" id="PF03732"/>
    </source>
</evidence>
<accession>A0A8H5CKN5</accession>
<sequence length="166" mass="19219">MDDQGQTATPPNTNPQNPHVQIPHNVQTHPEAPNHAAKEIRISTPTWQISAADWKLIHVQKYVKDGWPNWDKFLKEFNETFSPIDKQGDTQIKLWNLRQTGRVDNYISELQLLAAHSGITEDSALIKYFIKGLNPKIVENMFDRETVPTQVNDWYKYAAIYDSNYQ</sequence>
<evidence type="ECO:0000313" key="4">
    <source>
        <dbReference type="Proteomes" id="UP000559256"/>
    </source>
</evidence>
<dbReference type="InterPro" id="IPR005162">
    <property type="entry name" value="Retrotrans_gag_dom"/>
</dbReference>
<reference evidence="3 4" key="1">
    <citation type="journal article" date="2020" name="ISME J.">
        <title>Uncovering the hidden diversity of litter-decomposition mechanisms in mushroom-forming fungi.</title>
        <authorList>
            <person name="Floudas D."/>
            <person name="Bentzer J."/>
            <person name="Ahren D."/>
            <person name="Johansson T."/>
            <person name="Persson P."/>
            <person name="Tunlid A."/>
        </authorList>
    </citation>
    <scope>NUCLEOTIDE SEQUENCE [LARGE SCALE GENOMIC DNA]</scope>
    <source>
        <strain evidence="3 4">CBS 291.85</strain>
    </source>
</reference>
<comment type="caution">
    <text evidence="3">The sequence shown here is derived from an EMBL/GenBank/DDBJ whole genome shotgun (WGS) entry which is preliminary data.</text>
</comment>
<keyword evidence="4" id="KW-1185">Reference proteome</keyword>
<protein>
    <recommendedName>
        <fullName evidence="2">Retrotransposon gag domain-containing protein</fullName>
    </recommendedName>
</protein>
<dbReference type="OrthoDB" id="3263571at2759"/>